<dbReference type="VEuPathDB" id="AmoebaDB:NF0013370"/>
<feature type="domain" description="N-acetyltransferase ESCO acetyl-transferase" evidence="1">
    <location>
        <begin position="289"/>
        <end position="325"/>
    </location>
</feature>
<accession>A0A6A5BRR8</accession>
<dbReference type="OrthoDB" id="428854at2759"/>
<dbReference type="Pfam" id="PF13880">
    <property type="entry name" value="Acetyltransf_13"/>
    <property type="match status" value="1"/>
</dbReference>
<dbReference type="InterPro" id="IPR028009">
    <property type="entry name" value="ESCO_Acetyltransf_dom"/>
</dbReference>
<dbReference type="AlphaFoldDB" id="A0A6A5BRR8"/>
<dbReference type="VEuPathDB" id="AmoebaDB:FDP41_001030"/>
<name>A0A6A5BRR8_NAEFO</name>
<evidence type="ECO:0000259" key="1">
    <source>
        <dbReference type="Pfam" id="PF13880"/>
    </source>
</evidence>
<dbReference type="GO" id="GO:0005634">
    <property type="term" value="C:nucleus"/>
    <property type="evidence" value="ECO:0007669"/>
    <property type="project" value="TreeGrafter"/>
</dbReference>
<dbReference type="GO" id="GO:0007064">
    <property type="term" value="P:mitotic sister chromatid cohesion"/>
    <property type="evidence" value="ECO:0007669"/>
    <property type="project" value="TreeGrafter"/>
</dbReference>
<dbReference type="VEuPathDB" id="AmoebaDB:NfTy_049850"/>
<proteinExistence type="predicted"/>
<dbReference type="GeneID" id="68108248"/>
<dbReference type="RefSeq" id="XP_044564590.1">
    <property type="nucleotide sequence ID" value="XM_044700583.1"/>
</dbReference>
<reference evidence="2 3" key="1">
    <citation type="journal article" date="2019" name="Sci. Rep.">
        <title>Nanopore sequencing improves the draft genome of the human pathogenic amoeba Naegleria fowleri.</title>
        <authorList>
            <person name="Liechti N."/>
            <person name="Schurch N."/>
            <person name="Bruggmann R."/>
            <person name="Wittwer M."/>
        </authorList>
    </citation>
    <scope>NUCLEOTIDE SEQUENCE [LARGE SCALE GENOMIC DNA]</scope>
    <source>
        <strain evidence="2 3">ATCC 30894</strain>
    </source>
</reference>
<dbReference type="PANTHER" id="PTHR45884">
    <property type="entry name" value="N-ACETYLTRANSFERASE ECO"/>
    <property type="match status" value="1"/>
</dbReference>
<gene>
    <name evidence="2" type="ORF">FDP41_001030</name>
</gene>
<dbReference type="GO" id="GO:0000785">
    <property type="term" value="C:chromatin"/>
    <property type="evidence" value="ECO:0007669"/>
    <property type="project" value="TreeGrafter"/>
</dbReference>
<keyword evidence="3" id="KW-1185">Reference proteome</keyword>
<organism evidence="2 3">
    <name type="scientific">Naegleria fowleri</name>
    <name type="common">Brain eating amoeba</name>
    <dbReference type="NCBI Taxonomy" id="5763"/>
    <lineage>
        <taxon>Eukaryota</taxon>
        <taxon>Discoba</taxon>
        <taxon>Heterolobosea</taxon>
        <taxon>Tetramitia</taxon>
        <taxon>Eutetramitia</taxon>
        <taxon>Vahlkampfiidae</taxon>
        <taxon>Naegleria</taxon>
    </lineage>
</organism>
<protein>
    <recommendedName>
        <fullName evidence="1">N-acetyltransferase ESCO acetyl-transferase domain-containing protein</fullName>
    </recommendedName>
</protein>
<dbReference type="Proteomes" id="UP000444721">
    <property type="component" value="Unassembled WGS sequence"/>
</dbReference>
<dbReference type="PANTHER" id="PTHR45884:SF2">
    <property type="entry name" value="N-ACETYLTRANSFERASE ECO"/>
    <property type="match status" value="1"/>
</dbReference>
<dbReference type="EMBL" id="VFQX01000022">
    <property type="protein sequence ID" value="KAF0979877.1"/>
    <property type="molecule type" value="Genomic_DNA"/>
</dbReference>
<evidence type="ECO:0000313" key="2">
    <source>
        <dbReference type="EMBL" id="KAF0979877.1"/>
    </source>
</evidence>
<dbReference type="GO" id="GO:0061733">
    <property type="term" value="F:protein-lysine-acetyltransferase activity"/>
    <property type="evidence" value="ECO:0007669"/>
    <property type="project" value="TreeGrafter"/>
</dbReference>
<sequence>MKPSLSPGGITSDEKKKQHELAIRFGKSMIRKTYKAKKKKEKRVFIGVVCEDDIVVKSTSNSRKQKKESKIERKTIIDEDCEEYETDDEPALTKNLSNANESIFEENSFLNQTGSSTQESTNQNSGDETYVKIPMNAKYYESIGYLNDDLEFIEISKFSNVKRKVLEIKHAVDGSLNYDESDEDFLTKPYKLFLCINKESRNMVACLIAECITKAKPIIFESRKNSTSDMELYEIFKQTLNTQLSLSLDVQPSPTTTHLSSNHHPSLDMSDMNFHDLTDCSKISSDYTKAVLGVSRIWVSNHMRRQGIASKLLDLAREHFTYGYKDLFSLFNIYREGNQKELNLF</sequence>
<evidence type="ECO:0000313" key="3">
    <source>
        <dbReference type="Proteomes" id="UP000444721"/>
    </source>
</evidence>
<comment type="caution">
    <text evidence="2">The sequence shown here is derived from an EMBL/GenBank/DDBJ whole genome shotgun (WGS) entry which is preliminary data.</text>
</comment>